<comment type="catalytic activity">
    <reaction evidence="12">
        <text>Couples ATP hydrolysis with the unwinding of duplex DNA by translocating in the 3'-5' direction.</text>
        <dbReference type="EC" id="5.6.2.4"/>
    </reaction>
</comment>
<keyword evidence="6 12" id="KW-0347">Helicase</keyword>
<keyword evidence="10 12" id="KW-0413">Isomerase</keyword>
<dbReference type="CDD" id="cd17929">
    <property type="entry name" value="DEXHc_priA"/>
    <property type="match status" value="1"/>
</dbReference>
<dbReference type="GO" id="GO:0043138">
    <property type="term" value="F:3'-5' DNA helicase activity"/>
    <property type="evidence" value="ECO:0007669"/>
    <property type="project" value="UniProtKB-EC"/>
</dbReference>
<dbReference type="InterPro" id="IPR001650">
    <property type="entry name" value="Helicase_C-like"/>
</dbReference>
<dbReference type="Pfam" id="PF18074">
    <property type="entry name" value="PriA_C"/>
    <property type="match status" value="1"/>
</dbReference>
<evidence type="ECO:0000256" key="12">
    <source>
        <dbReference type="HAMAP-Rule" id="MF_00983"/>
    </source>
</evidence>
<dbReference type="STRING" id="511.UZ73_08850"/>
<protein>
    <recommendedName>
        <fullName evidence="12">Replication restart protein PriA</fullName>
    </recommendedName>
    <alternativeName>
        <fullName evidence="12">ATP-dependent DNA helicase PriA</fullName>
        <ecNumber evidence="12">5.6.2.4</ecNumber>
    </alternativeName>
    <alternativeName>
        <fullName evidence="12">DNA 3'-5' helicase PriA</fullName>
    </alternativeName>
</protein>
<keyword evidence="4 12" id="KW-0547">Nucleotide-binding</keyword>
<feature type="binding site" evidence="12">
    <location>
        <position position="428"/>
    </location>
    <ligand>
        <name>Zn(2+)</name>
        <dbReference type="ChEBI" id="CHEBI:29105"/>
        <label>2</label>
    </ligand>
</feature>
<dbReference type="GO" id="GO:0016887">
    <property type="term" value="F:ATP hydrolysis activity"/>
    <property type="evidence" value="ECO:0007669"/>
    <property type="project" value="RHEA"/>
</dbReference>
<dbReference type="AlphaFoldDB" id="A0A2U2BLW9"/>
<evidence type="ECO:0000256" key="4">
    <source>
        <dbReference type="ARBA" id="ARBA00022741"/>
    </source>
</evidence>
<keyword evidence="3 12" id="KW-0479">Metal-binding</keyword>
<dbReference type="NCBIfam" id="NF004067">
    <property type="entry name" value="PRK05580.1-4"/>
    <property type="match status" value="1"/>
</dbReference>
<dbReference type="EMBL" id="QEXO01000002">
    <property type="protein sequence ID" value="PWE15011.1"/>
    <property type="molecule type" value="Genomic_DNA"/>
</dbReference>
<dbReference type="InterPro" id="IPR027417">
    <property type="entry name" value="P-loop_NTPase"/>
</dbReference>
<keyword evidence="5 12" id="KW-0378">Hydrolase</keyword>
<dbReference type="SMART" id="SM00490">
    <property type="entry name" value="HELICc"/>
    <property type="match status" value="1"/>
</dbReference>
<dbReference type="CDD" id="cd18804">
    <property type="entry name" value="SF2_C_priA"/>
    <property type="match status" value="1"/>
</dbReference>
<gene>
    <name evidence="12" type="primary">priA</name>
    <name evidence="14" type="ORF">DF183_10065</name>
</gene>
<dbReference type="GO" id="GO:0006302">
    <property type="term" value="P:double-strand break repair"/>
    <property type="evidence" value="ECO:0007669"/>
    <property type="project" value="InterPro"/>
</dbReference>
<comment type="cofactor">
    <cofactor evidence="12">
        <name>Zn(2+)</name>
        <dbReference type="ChEBI" id="CHEBI:29105"/>
    </cofactor>
    <text evidence="12">Binds 2 zinc ions per subunit.</text>
</comment>
<feature type="binding site" evidence="12">
    <location>
        <position position="404"/>
    </location>
    <ligand>
        <name>Zn(2+)</name>
        <dbReference type="ChEBI" id="CHEBI:29105"/>
        <label>2</label>
    </ligand>
</feature>
<dbReference type="Pfam" id="PF17764">
    <property type="entry name" value="PriA_3primeBD"/>
    <property type="match status" value="1"/>
</dbReference>
<dbReference type="GO" id="GO:0003677">
    <property type="term" value="F:DNA binding"/>
    <property type="evidence" value="ECO:0007669"/>
    <property type="project" value="UniProtKB-UniRule"/>
</dbReference>
<organism evidence="14 15">
    <name type="scientific">Alcaligenes faecalis</name>
    <dbReference type="NCBI Taxonomy" id="511"/>
    <lineage>
        <taxon>Bacteria</taxon>
        <taxon>Pseudomonadati</taxon>
        <taxon>Pseudomonadota</taxon>
        <taxon>Betaproteobacteria</taxon>
        <taxon>Burkholderiales</taxon>
        <taxon>Alcaligenaceae</taxon>
        <taxon>Alcaligenes</taxon>
    </lineage>
</organism>
<dbReference type="PANTHER" id="PTHR30580:SF0">
    <property type="entry name" value="PRIMOSOMAL PROTEIN N"/>
    <property type="match status" value="1"/>
</dbReference>
<keyword evidence="7 12" id="KW-0862">Zinc</keyword>
<evidence type="ECO:0000256" key="10">
    <source>
        <dbReference type="ARBA" id="ARBA00023235"/>
    </source>
</evidence>
<accession>A0A2U2BLW9</accession>
<evidence type="ECO:0000256" key="3">
    <source>
        <dbReference type="ARBA" id="ARBA00022723"/>
    </source>
</evidence>
<dbReference type="GO" id="GO:0006269">
    <property type="term" value="P:DNA replication, synthesis of primer"/>
    <property type="evidence" value="ECO:0007669"/>
    <property type="project" value="UniProtKB-KW"/>
</dbReference>
<dbReference type="RefSeq" id="WP_086059749.1">
    <property type="nucleotide sequence ID" value="NZ_CAXOJJ010000066.1"/>
</dbReference>
<comment type="function">
    <text evidence="12">Initiates the restart of stalled replication forks, which reloads the replicative helicase on sites other than the origin of replication. Recognizes and binds to abandoned replication forks and remodels them to uncover a helicase loading site. Promotes assembly of the primosome at these replication forks.</text>
</comment>
<evidence type="ECO:0000313" key="14">
    <source>
        <dbReference type="EMBL" id="PWE15011.1"/>
    </source>
</evidence>
<evidence type="ECO:0000256" key="8">
    <source>
        <dbReference type="ARBA" id="ARBA00022840"/>
    </source>
</evidence>
<dbReference type="GO" id="GO:0006270">
    <property type="term" value="P:DNA replication initiation"/>
    <property type="evidence" value="ECO:0007669"/>
    <property type="project" value="TreeGrafter"/>
</dbReference>
<dbReference type="SMART" id="SM00487">
    <property type="entry name" value="DEXDc"/>
    <property type="match status" value="1"/>
</dbReference>
<dbReference type="GO" id="GO:0005524">
    <property type="term" value="F:ATP binding"/>
    <property type="evidence" value="ECO:0007669"/>
    <property type="project" value="UniProtKB-UniRule"/>
</dbReference>
<evidence type="ECO:0000256" key="2">
    <source>
        <dbReference type="ARBA" id="ARBA00022705"/>
    </source>
</evidence>
<evidence type="ECO:0000256" key="6">
    <source>
        <dbReference type="ARBA" id="ARBA00022806"/>
    </source>
</evidence>
<feature type="binding site" evidence="12">
    <location>
        <position position="441"/>
    </location>
    <ligand>
        <name>Zn(2+)</name>
        <dbReference type="ChEBI" id="CHEBI:29105"/>
        <label>1</label>
    </ligand>
</feature>
<feature type="binding site" evidence="12">
    <location>
        <position position="425"/>
    </location>
    <ligand>
        <name>Zn(2+)</name>
        <dbReference type="ChEBI" id="CHEBI:29105"/>
        <label>2</label>
    </ligand>
</feature>
<comment type="catalytic activity">
    <reaction evidence="11 12">
        <text>ATP + H2O = ADP + phosphate + H(+)</text>
        <dbReference type="Rhea" id="RHEA:13065"/>
        <dbReference type="ChEBI" id="CHEBI:15377"/>
        <dbReference type="ChEBI" id="CHEBI:15378"/>
        <dbReference type="ChEBI" id="CHEBI:30616"/>
        <dbReference type="ChEBI" id="CHEBI:43474"/>
        <dbReference type="ChEBI" id="CHEBI:456216"/>
        <dbReference type="EC" id="5.6.2.4"/>
    </reaction>
</comment>
<comment type="subunit">
    <text evidence="12">Component of the replication restart primosome.</text>
</comment>
<dbReference type="InterPro" id="IPR042115">
    <property type="entry name" value="PriA_3primeBD_sf"/>
</dbReference>
<reference evidence="14 15" key="2">
    <citation type="submission" date="2018-05" db="EMBL/GenBank/DDBJ databases">
        <authorList>
            <person name="Lanie J.A."/>
            <person name="Ng W.-L."/>
            <person name="Kazmierczak K.M."/>
            <person name="Andrzejewski T.M."/>
            <person name="Davidsen T.M."/>
            <person name="Wayne K.J."/>
            <person name="Tettelin H."/>
            <person name="Glass J.I."/>
            <person name="Rusch D."/>
            <person name="Podicherti R."/>
            <person name="Tsui H.-C.T."/>
            <person name="Winkler M.E."/>
        </authorList>
    </citation>
    <scope>NUCLEOTIDE SEQUENCE [LARGE SCALE GENOMIC DNA]</scope>
    <source>
        <strain evidence="14 15">YBY</strain>
    </source>
</reference>
<feature type="binding site" evidence="12">
    <location>
        <position position="398"/>
    </location>
    <ligand>
        <name>Zn(2+)</name>
        <dbReference type="ChEBI" id="CHEBI:29105"/>
        <label>1</label>
    </ligand>
</feature>
<dbReference type="InterPro" id="IPR011545">
    <property type="entry name" value="DEAD/DEAH_box_helicase_dom"/>
</dbReference>
<dbReference type="Pfam" id="PF00271">
    <property type="entry name" value="Helicase_C"/>
    <property type="match status" value="1"/>
</dbReference>
<evidence type="ECO:0000256" key="7">
    <source>
        <dbReference type="ARBA" id="ARBA00022833"/>
    </source>
</evidence>
<keyword evidence="2 12" id="KW-0235">DNA replication</keyword>
<evidence type="ECO:0000256" key="1">
    <source>
        <dbReference type="ARBA" id="ARBA00022515"/>
    </source>
</evidence>
<name>A0A2U2BLW9_ALCFA</name>
<evidence type="ECO:0000313" key="15">
    <source>
        <dbReference type="Proteomes" id="UP000245216"/>
    </source>
</evidence>
<dbReference type="InterPro" id="IPR014001">
    <property type="entry name" value="Helicase_ATP-bd"/>
</dbReference>
<proteinExistence type="inferred from homology"/>
<dbReference type="InterPro" id="IPR005259">
    <property type="entry name" value="PriA"/>
</dbReference>
<dbReference type="NCBIfam" id="TIGR00595">
    <property type="entry name" value="priA"/>
    <property type="match status" value="1"/>
</dbReference>
<keyword evidence="8 12" id="KW-0067">ATP-binding</keyword>
<dbReference type="Gene3D" id="3.40.50.300">
    <property type="entry name" value="P-loop containing nucleotide triphosphate hydrolases"/>
    <property type="match status" value="2"/>
</dbReference>
<comment type="caution">
    <text evidence="14">The sequence shown here is derived from an EMBL/GenBank/DDBJ whole genome shotgun (WGS) entry which is preliminary data.</text>
</comment>
<evidence type="ECO:0000256" key="9">
    <source>
        <dbReference type="ARBA" id="ARBA00023125"/>
    </source>
</evidence>
<comment type="similarity">
    <text evidence="12">Belongs to the helicase family. PriA subfamily.</text>
</comment>
<dbReference type="EC" id="5.6.2.4" evidence="12"/>
<dbReference type="FunFam" id="3.40.50.300:FF:000489">
    <property type="entry name" value="Primosome assembly protein PriA"/>
    <property type="match status" value="1"/>
</dbReference>
<dbReference type="GO" id="GO:0006310">
    <property type="term" value="P:DNA recombination"/>
    <property type="evidence" value="ECO:0007669"/>
    <property type="project" value="InterPro"/>
</dbReference>
<dbReference type="HAMAP" id="MF_00983">
    <property type="entry name" value="PriA"/>
    <property type="match status" value="1"/>
</dbReference>
<dbReference type="PANTHER" id="PTHR30580">
    <property type="entry name" value="PRIMOSOMAL PROTEIN N"/>
    <property type="match status" value="1"/>
</dbReference>
<feature type="binding site" evidence="12">
    <location>
        <position position="395"/>
    </location>
    <ligand>
        <name>Zn(2+)</name>
        <dbReference type="ChEBI" id="CHEBI:29105"/>
        <label>1</label>
    </ligand>
</feature>
<feature type="domain" description="Helicase ATP-binding" evidence="13">
    <location>
        <begin position="165"/>
        <end position="336"/>
    </location>
</feature>
<dbReference type="SUPFAM" id="SSF52540">
    <property type="entry name" value="P-loop containing nucleoside triphosphate hydrolases"/>
    <property type="match status" value="1"/>
</dbReference>
<reference evidence="14 15" key="1">
    <citation type="submission" date="2018-05" db="EMBL/GenBank/DDBJ databases">
        <title>Genome Sequence of an Efficient Indole-Degrading Bacterium, Alcaligenes sp.YBY.</title>
        <authorList>
            <person name="Yang B."/>
        </authorList>
    </citation>
    <scope>NUCLEOTIDE SEQUENCE [LARGE SCALE GENOMIC DNA]</scope>
    <source>
        <strain evidence="14 15">YBY</strain>
    </source>
</reference>
<keyword evidence="9 12" id="KW-0238">DNA-binding</keyword>
<evidence type="ECO:0000259" key="13">
    <source>
        <dbReference type="PROSITE" id="PS51192"/>
    </source>
</evidence>
<evidence type="ECO:0000256" key="5">
    <source>
        <dbReference type="ARBA" id="ARBA00022801"/>
    </source>
</evidence>
<feature type="binding site" evidence="12">
    <location>
        <position position="438"/>
    </location>
    <ligand>
        <name>Zn(2+)</name>
        <dbReference type="ChEBI" id="CHEBI:29105"/>
        <label>1</label>
    </ligand>
</feature>
<keyword evidence="1 12" id="KW-0639">Primosome</keyword>
<dbReference type="InterPro" id="IPR041222">
    <property type="entry name" value="PriA_3primeBD"/>
</dbReference>
<evidence type="ECO:0000256" key="11">
    <source>
        <dbReference type="ARBA" id="ARBA00048988"/>
    </source>
</evidence>
<dbReference type="Proteomes" id="UP000245216">
    <property type="component" value="Unassembled WGS sequence"/>
</dbReference>
<dbReference type="GO" id="GO:0008270">
    <property type="term" value="F:zinc ion binding"/>
    <property type="evidence" value="ECO:0007669"/>
    <property type="project" value="UniProtKB-UniRule"/>
</dbReference>
<dbReference type="GO" id="GO:1990077">
    <property type="term" value="C:primosome complex"/>
    <property type="evidence" value="ECO:0007669"/>
    <property type="project" value="UniProtKB-UniRule"/>
</dbReference>
<dbReference type="InterPro" id="IPR041236">
    <property type="entry name" value="PriA_C"/>
</dbReference>
<dbReference type="PROSITE" id="PS51192">
    <property type="entry name" value="HELICASE_ATP_BIND_1"/>
    <property type="match status" value="1"/>
</dbReference>
<dbReference type="Gene3D" id="3.40.1440.60">
    <property type="entry name" value="PriA, 3(prime) DNA-binding domain"/>
    <property type="match status" value="1"/>
</dbReference>
<feature type="binding site" evidence="12">
    <location>
        <position position="407"/>
    </location>
    <ligand>
        <name>Zn(2+)</name>
        <dbReference type="ChEBI" id="CHEBI:29105"/>
        <label>2</label>
    </ligand>
</feature>
<sequence>MTATPDAISASASTGPFWLHVALDVPLDGVFDYQHHEPVLVGQRVIVHFGRRQMIGVVVALPEQPSYPPEQVKAIDQLLDDLPPFPEDWLRMARFASTYYHRPLGEVMMPSLPGPLRKPSAYLGKRSAGGPVLRMAKRKEKKVEPVDSDVLPVLNAEQQAAVDGIVAAKPGSCLLLHGVTGSGKTEVYMRVLEQVLAAGRQVLFMVPEINLTPQFEQVLRARLARVLPGDVLAVLHSGLSEGERLRSWLRVNSGQARILLGTRLSIFTPMPELGLIIVDEEHDASYKQQDGLRYSARDLAVWRGYDLKVPVVLGSATPSLESWNHARQGRYSLLSLPKRAREVSLPRVRLVDTRHLRLESGFSPQLLDALEACLDRGEQSLVFINRRGYAPVLHCASCGWLSQCPRCTVYTVLHRQNGFKHNLQCHHCGYQAPVPRACPDCGDQDLQPMGRGTQRIEEFLGERFPNARLVRIDADSTRLKGSAQQLFEQVHAGEVDIMVGTQMVAKGHDFTRLSVVGVLNADATLFAHDFRAPERLFAQLMQVAGRAGRHTEGADVIIQTGYPEQAVYQSLIKHDYIGFAQSALNERESVGLPPFAYQVLLSAEAPQLADAIRLLTQARRLPEEYPNEFPGADQVFLYDPVPLRVLRVAKVERAQLLLESAHRPALQAFVRYWGPQVAQLAKQHKVRITIEVDPLEI</sequence>
<dbReference type="Pfam" id="PF00270">
    <property type="entry name" value="DEAD"/>
    <property type="match status" value="1"/>
</dbReference>